<comment type="caution">
    <text evidence="3">The sequence shown here is derived from an EMBL/GenBank/DDBJ whole genome shotgun (WGS) entry which is preliminary data.</text>
</comment>
<accession>A0A1V9YMG6</accession>
<dbReference type="GO" id="GO:0004364">
    <property type="term" value="F:glutathione transferase activity"/>
    <property type="evidence" value="ECO:0007669"/>
    <property type="project" value="TreeGrafter"/>
</dbReference>
<dbReference type="InterPro" id="IPR004046">
    <property type="entry name" value="GST_C"/>
</dbReference>
<reference evidence="3 4" key="1">
    <citation type="journal article" date="2014" name="Genome Biol. Evol.">
        <title>The secreted proteins of Achlya hypogyna and Thraustotheca clavata identify the ancestral oomycete secretome and reveal gene acquisitions by horizontal gene transfer.</title>
        <authorList>
            <person name="Misner I."/>
            <person name="Blouin N."/>
            <person name="Leonard G."/>
            <person name="Richards T.A."/>
            <person name="Lane C.E."/>
        </authorList>
    </citation>
    <scope>NUCLEOTIDE SEQUENCE [LARGE SCALE GENOMIC DNA]</scope>
    <source>
        <strain evidence="3 4">ATCC 48635</strain>
    </source>
</reference>
<dbReference type="Proteomes" id="UP000243579">
    <property type="component" value="Unassembled WGS sequence"/>
</dbReference>
<feature type="domain" description="GST C-terminal" evidence="2">
    <location>
        <begin position="84"/>
        <end position="211"/>
    </location>
</feature>
<feature type="domain" description="GST N-terminal" evidence="1">
    <location>
        <begin position="2"/>
        <end position="81"/>
    </location>
</feature>
<dbReference type="Pfam" id="PF14497">
    <property type="entry name" value="GST_C_3"/>
    <property type="match status" value="1"/>
</dbReference>
<dbReference type="PROSITE" id="PS50404">
    <property type="entry name" value="GST_NTER"/>
    <property type="match status" value="1"/>
</dbReference>
<dbReference type="PANTHER" id="PTHR11571">
    <property type="entry name" value="GLUTATHIONE S-TRANSFERASE"/>
    <property type="match status" value="1"/>
</dbReference>
<dbReference type="SUPFAM" id="SSF47616">
    <property type="entry name" value="GST C-terminal domain-like"/>
    <property type="match status" value="1"/>
</dbReference>
<dbReference type="STRING" id="1202772.A0A1V9YMG6"/>
<dbReference type="InterPro" id="IPR004045">
    <property type="entry name" value="Glutathione_S-Trfase_N"/>
</dbReference>
<dbReference type="Gene3D" id="1.20.1050.130">
    <property type="match status" value="1"/>
</dbReference>
<keyword evidence="4" id="KW-1185">Reference proteome</keyword>
<gene>
    <name evidence="3" type="ORF">ACHHYP_09766</name>
</gene>
<sequence>MADVVLRYFDIPGRAEVTRLLLVYGDVPFVDKRIPKAMYPHLKPSLDLPFGSLPTLEVAGETYGCSLAIARYAATRVGLYPTHNPLLAYHVDRLATVINDVMVALFMILYMDGCPVLRSKRLRRARRRVPQLLQHLEDEASEGGCFFSVLTWVDVYLFDLIHNVLLRYCSVLRIPFDKYAKLQAIYHTVRGNSNVAAYLKRTDGAQHFRPRRVTTG</sequence>
<dbReference type="InterPro" id="IPR010987">
    <property type="entry name" value="Glutathione-S-Trfase_C-like"/>
</dbReference>
<evidence type="ECO:0000313" key="4">
    <source>
        <dbReference type="Proteomes" id="UP000243579"/>
    </source>
</evidence>
<dbReference type="OrthoDB" id="420389at2759"/>
<dbReference type="PANTHER" id="PTHR11571:SF252">
    <property type="entry name" value="GLUTATHIONE S-TRANSFERASE"/>
    <property type="match status" value="1"/>
</dbReference>
<dbReference type="AlphaFoldDB" id="A0A1V9YMG6"/>
<dbReference type="InterPro" id="IPR036249">
    <property type="entry name" value="Thioredoxin-like_sf"/>
</dbReference>
<evidence type="ECO:0000259" key="1">
    <source>
        <dbReference type="PROSITE" id="PS50404"/>
    </source>
</evidence>
<proteinExistence type="predicted"/>
<evidence type="ECO:0000259" key="2">
    <source>
        <dbReference type="PROSITE" id="PS50405"/>
    </source>
</evidence>
<dbReference type="EMBL" id="JNBR01001476">
    <property type="protein sequence ID" value="OQR86909.1"/>
    <property type="molecule type" value="Genomic_DNA"/>
</dbReference>
<organism evidence="3 4">
    <name type="scientific">Achlya hypogyna</name>
    <name type="common">Oomycete</name>
    <name type="synonym">Protoachlya hypogyna</name>
    <dbReference type="NCBI Taxonomy" id="1202772"/>
    <lineage>
        <taxon>Eukaryota</taxon>
        <taxon>Sar</taxon>
        <taxon>Stramenopiles</taxon>
        <taxon>Oomycota</taxon>
        <taxon>Saprolegniomycetes</taxon>
        <taxon>Saprolegniales</taxon>
        <taxon>Achlyaceae</taxon>
        <taxon>Achlya</taxon>
    </lineage>
</organism>
<evidence type="ECO:0000313" key="3">
    <source>
        <dbReference type="EMBL" id="OQR86909.1"/>
    </source>
</evidence>
<keyword evidence="3" id="KW-0808">Transferase</keyword>
<protein>
    <submittedName>
        <fullName evidence="3">Glutathione S-transferase</fullName>
    </submittedName>
</protein>
<name>A0A1V9YMG6_ACHHY</name>
<dbReference type="CDD" id="cd03039">
    <property type="entry name" value="GST_N_Sigma_like"/>
    <property type="match status" value="1"/>
</dbReference>
<dbReference type="GO" id="GO:0006749">
    <property type="term" value="P:glutathione metabolic process"/>
    <property type="evidence" value="ECO:0007669"/>
    <property type="project" value="TreeGrafter"/>
</dbReference>
<dbReference type="InterPro" id="IPR050213">
    <property type="entry name" value="GST_superfamily"/>
</dbReference>
<dbReference type="InterPro" id="IPR036282">
    <property type="entry name" value="Glutathione-S-Trfase_C_sf"/>
</dbReference>
<dbReference type="SUPFAM" id="SSF52833">
    <property type="entry name" value="Thioredoxin-like"/>
    <property type="match status" value="1"/>
</dbReference>
<dbReference type="PROSITE" id="PS50405">
    <property type="entry name" value="GST_CTER"/>
    <property type="match status" value="1"/>
</dbReference>